<evidence type="ECO:0000313" key="2">
    <source>
        <dbReference type="Proteomes" id="UP000009886"/>
    </source>
</evidence>
<organism evidence="1 2">
    <name type="scientific">Penicillium digitatum (strain Pd1 / CECT 20795)</name>
    <name type="common">Green mold</name>
    <dbReference type="NCBI Taxonomy" id="1170230"/>
    <lineage>
        <taxon>Eukaryota</taxon>
        <taxon>Fungi</taxon>
        <taxon>Dikarya</taxon>
        <taxon>Ascomycota</taxon>
        <taxon>Pezizomycotina</taxon>
        <taxon>Eurotiomycetes</taxon>
        <taxon>Eurotiomycetidae</taxon>
        <taxon>Eurotiales</taxon>
        <taxon>Aspergillaceae</taxon>
        <taxon>Penicillium</taxon>
    </lineage>
</organism>
<gene>
    <name evidence="1" type="ORF">PDIP_53590</name>
</gene>
<sequence length="60" mass="6933">MKNPLHNPLPASLSSIIPRATATHLADSKLTMFHRRVQKSRCDYRILHQPEPQNRWANST</sequence>
<dbReference type="KEGG" id="pdp:PDIP_53590"/>
<dbReference type="VEuPathDB" id="FungiDB:PDIP_53590"/>
<evidence type="ECO:0000313" key="1">
    <source>
        <dbReference type="EMBL" id="EKV12025.1"/>
    </source>
</evidence>
<proteinExistence type="predicted"/>
<dbReference type="AlphaFoldDB" id="K9FQQ8"/>
<dbReference type="HOGENOM" id="CLU_2942500_0_0_1"/>
<dbReference type="EMBL" id="AKCU01000361">
    <property type="protein sequence ID" value="EKV12025.1"/>
    <property type="molecule type" value="Genomic_DNA"/>
</dbReference>
<name>K9FQQ8_PEND1</name>
<comment type="caution">
    <text evidence="1">The sequence shown here is derived from an EMBL/GenBank/DDBJ whole genome shotgun (WGS) entry which is preliminary data.</text>
</comment>
<reference evidence="2" key="1">
    <citation type="journal article" date="2012" name="BMC Genomics">
        <title>Genome sequence of the necrotrophic fungus Penicillium digitatum, the main postharvest pathogen of citrus.</title>
        <authorList>
            <person name="Marcet-Houben M."/>
            <person name="Ballester A.-R."/>
            <person name="de la Fuente B."/>
            <person name="Harries E."/>
            <person name="Marcos J.F."/>
            <person name="Gonzalez-Candelas L."/>
            <person name="Gabaldon T."/>
        </authorList>
    </citation>
    <scope>NUCLEOTIDE SEQUENCE [LARGE SCALE GENOMIC DNA]</scope>
    <source>
        <strain evidence="2">Pd1 / CECT 20795</strain>
    </source>
</reference>
<dbReference type="Proteomes" id="UP000009886">
    <property type="component" value="Unassembled WGS sequence"/>
</dbReference>
<accession>K9FQQ8</accession>
<protein>
    <submittedName>
        <fullName evidence="1">Uncharacterized protein</fullName>
    </submittedName>
</protein>